<evidence type="ECO:0000256" key="1">
    <source>
        <dbReference type="SAM" id="Phobius"/>
    </source>
</evidence>
<organism evidence="2 3">
    <name type="scientific">Paractinoplanes durhamensis</name>
    <dbReference type="NCBI Taxonomy" id="113563"/>
    <lineage>
        <taxon>Bacteria</taxon>
        <taxon>Bacillati</taxon>
        <taxon>Actinomycetota</taxon>
        <taxon>Actinomycetes</taxon>
        <taxon>Micromonosporales</taxon>
        <taxon>Micromonosporaceae</taxon>
        <taxon>Paractinoplanes</taxon>
    </lineage>
</organism>
<name>A0ABQ3YV81_9ACTN</name>
<keyword evidence="1" id="KW-0472">Membrane</keyword>
<keyword evidence="1" id="KW-1133">Transmembrane helix</keyword>
<dbReference type="EMBL" id="BOML01000021">
    <property type="protein sequence ID" value="GIE01404.1"/>
    <property type="molecule type" value="Genomic_DNA"/>
</dbReference>
<gene>
    <name evidence="2" type="ORF">Adu01nite_27540</name>
</gene>
<evidence type="ECO:0000313" key="2">
    <source>
        <dbReference type="EMBL" id="GIE01404.1"/>
    </source>
</evidence>
<feature type="transmembrane region" description="Helical" evidence="1">
    <location>
        <begin position="21"/>
        <end position="40"/>
    </location>
</feature>
<evidence type="ECO:0008006" key="4">
    <source>
        <dbReference type="Google" id="ProtNLM"/>
    </source>
</evidence>
<keyword evidence="3" id="KW-1185">Reference proteome</keyword>
<reference evidence="2 3" key="1">
    <citation type="submission" date="2021-01" db="EMBL/GenBank/DDBJ databases">
        <title>Whole genome shotgun sequence of Actinoplanes durhamensis NBRC 14914.</title>
        <authorList>
            <person name="Komaki H."/>
            <person name="Tamura T."/>
        </authorList>
    </citation>
    <scope>NUCLEOTIDE SEQUENCE [LARGE SCALE GENOMIC DNA]</scope>
    <source>
        <strain evidence="2 3">NBRC 14914</strain>
    </source>
</reference>
<protein>
    <recommendedName>
        <fullName evidence="4">Tat pathway signal sequence domain protein</fullName>
    </recommendedName>
</protein>
<dbReference type="RefSeq" id="WP_203727000.1">
    <property type="nucleotide sequence ID" value="NZ_BAAATX010000014.1"/>
</dbReference>
<evidence type="ECO:0000313" key="3">
    <source>
        <dbReference type="Proteomes" id="UP000637628"/>
    </source>
</evidence>
<accession>A0ABQ3YV81</accession>
<sequence>MPGAKRKRKPSTWERFVKKNGFLYAAAGTAVVTAAASPLIGGVPNVVQRLFRDDRPTITLTDDSATLTDLSLAYPAAVAQPTEAPAGGTKAGVTRTKMVIYNSTGATIRVLDIQAKVRKRSGPLHGTLLAQTSQGGTSEVIGLALWQQPAIARVLTGPTALGDPYFSVQSIELPAGASQVVEITAIPDRHYYEYALAVTYDRDGKQKTAEATDASLKVTGYAPAYDAASEGTPGSYAAIDAARVREIATSPAGD</sequence>
<comment type="caution">
    <text evidence="2">The sequence shown here is derived from an EMBL/GenBank/DDBJ whole genome shotgun (WGS) entry which is preliminary data.</text>
</comment>
<keyword evidence="1" id="KW-0812">Transmembrane</keyword>
<dbReference type="Proteomes" id="UP000637628">
    <property type="component" value="Unassembled WGS sequence"/>
</dbReference>
<proteinExistence type="predicted"/>